<gene>
    <name evidence="1" type="ORF">Pcinc_030957</name>
</gene>
<keyword evidence="2" id="KW-1185">Reference proteome</keyword>
<accession>A0AAE1EXM4</accession>
<dbReference type="Proteomes" id="UP001286313">
    <property type="component" value="Unassembled WGS sequence"/>
</dbReference>
<reference evidence="1" key="1">
    <citation type="submission" date="2023-10" db="EMBL/GenBank/DDBJ databases">
        <title>Genome assemblies of two species of porcelain crab, Petrolisthes cinctipes and Petrolisthes manimaculis (Anomura: Porcellanidae).</title>
        <authorList>
            <person name="Angst P."/>
        </authorList>
    </citation>
    <scope>NUCLEOTIDE SEQUENCE</scope>
    <source>
        <strain evidence="1">PB745_01</strain>
        <tissue evidence="1">Gill</tissue>
    </source>
</reference>
<protein>
    <submittedName>
        <fullName evidence="1">Uncharacterized protein</fullName>
    </submittedName>
</protein>
<dbReference type="EMBL" id="JAWQEG010004053">
    <property type="protein sequence ID" value="KAK3863255.1"/>
    <property type="molecule type" value="Genomic_DNA"/>
</dbReference>
<evidence type="ECO:0000313" key="2">
    <source>
        <dbReference type="Proteomes" id="UP001286313"/>
    </source>
</evidence>
<dbReference type="AlphaFoldDB" id="A0AAE1EXM4"/>
<organism evidence="1 2">
    <name type="scientific">Petrolisthes cinctipes</name>
    <name type="common">Flat porcelain crab</name>
    <dbReference type="NCBI Taxonomy" id="88211"/>
    <lineage>
        <taxon>Eukaryota</taxon>
        <taxon>Metazoa</taxon>
        <taxon>Ecdysozoa</taxon>
        <taxon>Arthropoda</taxon>
        <taxon>Crustacea</taxon>
        <taxon>Multicrustacea</taxon>
        <taxon>Malacostraca</taxon>
        <taxon>Eumalacostraca</taxon>
        <taxon>Eucarida</taxon>
        <taxon>Decapoda</taxon>
        <taxon>Pleocyemata</taxon>
        <taxon>Anomura</taxon>
        <taxon>Galatheoidea</taxon>
        <taxon>Porcellanidae</taxon>
        <taxon>Petrolisthes</taxon>
    </lineage>
</organism>
<evidence type="ECO:0000313" key="1">
    <source>
        <dbReference type="EMBL" id="KAK3863255.1"/>
    </source>
</evidence>
<comment type="caution">
    <text evidence="1">The sequence shown here is derived from an EMBL/GenBank/DDBJ whole genome shotgun (WGS) entry which is preliminary data.</text>
</comment>
<proteinExistence type="predicted"/>
<name>A0AAE1EXM4_PETCI</name>
<sequence length="93" mass="10403">MINDGVNQMNENVHSRVEVMDMVMLHHHQGHIMINTLQARNLDTSPGVMVEVSSRTMTMPIAELSNIWTQQPVVLPQNAHHQPNPTHLIPGPG</sequence>